<dbReference type="EMBL" id="CP014687">
    <property type="protein sequence ID" value="AQT05459.1"/>
    <property type="molecule type" value="Genomic_DNA"/>
</dbReference>
<dbReference type="RefSeq" id="WP_077931238.1">
    <property type="nucleotide sequence ID" value="NZ_CP014687.1"/>
</dbReference>
<feature type="transmembrane region" description="Helical" evidence="2">
    <location>
        <begin position="32"/>
        <end position="54"/>
    </location>
</feature>
<keyword evidence="2" id="KW-0472">Membrane</keyword>
<feature type="compositionally biased region" description="Polar residues" evidence="1">
    <location>
        <begin position="1"/>
        <end position="15"/>
    </location>
</feature>
<dbReference type="STRING" id="1076596.A0U91_12010"/>
<organism evidence="3 4">
    <name type="scientific">Acetobacter persici</name>
    <dbReference type="NCBI Taxonomy" id="1076596"/>
    <lineage>
        <taxon>Bacteria</taxon>
        <taxon>Pseudomonadati</taxon>
        <taxon>Pseudomonadota</taxon>
        <taxon>Alphaproteobacteria</taxon>
        <taxon>Acetobacterales</taxon>
        <taxon>Acetobacteraceae</taxon>
        <taxon>Acetobacter</taxon>
    </lineage>
</organism>
<reference evidence="3 4" key="1">
    <citation type="submission" date="2016-03" db="EMBL/GenBank/DDBJ databases">
        <title>Acetic acid bacteria sequencing.</title>
        <authorList>
            <person name="Brandt J."/>
            <person name="Jakob F."/>
            <person name="Vogel R.F."/>
        </authorList>
    </citation>
    <scope>NUCLEOTIDE SEQUENCE [LARGE SCALE GENOMIC DNA]</scope>
    <source>
        <strain evidence="3 4">TMW2.1084</strain>
    </source>
</reference>
<keyword evidence="2" id="KW-0812">Transmembrane</keyword>
<sequence>MSRTQKTGLAGSSSGPDVKKSQNRQTVLRRSGLLACVCALSFITAHLIMVLTRLLPLEDARLKTDLGGMVIAALVPMLVLAGFAGRRHSWGLILGVVVCASIALASILPS</sequence>
<feature type="transmembrane region" description="Helical" evidence="2">
    <location>
        <begin position="90"/>
        <end position="108"/>
    </location>
</feature>
<keyword evidence="2" id="KW-1133">Transmembrane helix</keyword>
<feature type="transmembrane region" description="Helical" evidence="2">
    <location>
        <begin position="66"/>
        <end position="83"/>
    </location>
</feature>
<protein>
    <submittedName>
        <fullName evidence="3">Uncharacterized protein</fullName>
    </submittedName>
</protein>
<evidence type="ECO:0000313" key="3">
    <source>
        <dbReference type="EMBL" id="AQT05459.1"/>
    </source>
</evidence>
<dbReference type="AlphaFoldDB" id="A0A1U9LGG0"/>
<evidence type="ECO:0000256" key="2">
    <source>
        <dbReference type="SAM" id="Phobius"/>
    </source>
</evidence>
<dbReference type="Proteomes" id="UP000189055">
    <property type="component" value="Chromosome"/>
</dbReference>
<accession>A0A1U9LGG0</accession>
<feature type="region of interest" description="Disordered" evidence="1">
    <location>
        <begin position="1"/>
        <end position="23"/>
    </location>
</feature>
<gene>
    <name evidence="3" type="ORF">A0U91_12010</name>
</gene>
<dbReference type="KEGG" id="aper:A0U91_12010"/>
<name>A0A1U9LGG0_9PROT</name>
<evidence type="ECO:0000256" key="1">
    <source>
        <dbReference type="SAM" id="MobiDB-lite"/>
    </source>
</evidence>
<evidence type="ECO:0000313" key="4">
    <source>
        <dbReference type="Proteomes" id="UP000189055"/>
    </source>
</evidence>
<proteinExistence type="predicted"/>